<dbReference type="CDD" id="cd13639">
    <property type="entry name" value="PBP2_OpuAC_like"/>
    <property type="match status" value="1"/>
</dbReference>
<evidence type="ECO:0000256" key="3">
    <source>
        <dbReference type="ARBA" id="ARBA00022475"/>
    </source>
</evidence>
<keyword evidence="2" id="KW-0813">Transport</keyword>
<gene>
    <name evidence="7" type="ORF">EKG36_11710</name>
</gene>
<dbReference type="Gene3D" id="3.40.190.10">
    <property type="entry name" value="Periplasmic binding protein-like II"/>
    <property type="match status" value="1"/>
</dbReference>
<dbReference type="OrthoDB" id="9787902at2"/>
<evidence type="ECO:0000256" key="5">
    <source>
        <dbReference type="SAM" id="SignalP"/>
    </source>
</evidence>
<comment type="caution">
    <text evidence="7">The sequence shown here is derived from an EMBL/GenBank/DDBJ whole genome shotgun (WGS) entry which is preliminary data.</text>
</comment>
<evidence type="ECO:0000313" key="8">
    <source>
        <dbReference type="Proteomes" id="UP000267400"/>
    </source>
</evidence>
<dbReference type="GO" id="GO:0043190">
    <property type="term" value="C:ATP-binding cassette (ABC) transporter complex"/>
    <property type="evidence" value="ECO:0007669"/>
    <property type="project" value="InterPro"/>
</dbReference>
<dbReference type="GO" id="GO:0005275">
    <property type="term" value="F:amine transmembrane transporter activity"/>
    <property type="evidence" value="ECO:0007669"/>
    <property type="project" value="TreeGrafter"/>
</dbReference>
<name>A0A3S0I7H7_9GAMM</name>
<protein>
    <submittedName>
        <fullName evidence="7">Glycine betaine ABC transporter substrate-binding protein</fullName>
    </submittedName>
</protein>
<keyword evidence="5" id="KW-0732">Signal</keyword>
<reference evidence="7 8" key="1">
    <citation type="submission" date="2018-12" db="EMBL/GenBank/DDBJ databases">
        <authorList>
            <person name="Yu L."/>
        </authorList>
    </citation>
    <scope>NUCLEOTIDE SEQUENCE [LARGE SCALE GENOMIC DNA]</scope>
    <source>
        <strain evidence="7 8">11S</strain>
    </source>
</reference>
<dbReference type="Pfam" id="PF04069">
    <property type="entry name" value="OpuAC"/>
    <property type="match status" value="1"/>
</dbReference>
<keyword evidence="8" id="KW-1185">Reference proteome</keyword>
<accession>A0A3S0I7H7</accession>
<feature type="domain" description="ABC-type glycine betaine transport system substrate-binding" evidence="6">
    <location>
        <begin position="25"/>
        <end position="271"/>
    </location>
</feature>
<comment type="subcellular location">
    <subcellularLocation>
        <location evidence="1">Cell membrane</location>
    </subcellularLocation>
</comment>
<dbReference type="SUPFAM" id="SSF53850">
    <property type="entry name" value="Periplasmic binding protein-like II"/>
    <property type="match status" value="1"/>
</dbReference>
<dbReference type="AlphaFoldDB" id="A0A3S0I7H7"/>
<keyword evidence="4" id="KW-0472">Membrane</keyword>
<evidence type="ECO:0000256" key="2">
    <source>
        <dbReference type="ARBA" id="ARBA00022448"/>
    </source>
</evidence>
<organism evidence="7 8">
    <name type="scientific">Halomonas nitroreducens</name>
    <dbReference type="NCBI Taxonomy" id="447425"/>
    <lineage>
        <taxon>Bacteria</taxon>
        <taxon>Pseudomonadati</taxon>
        <taxon>Pseudomonadota</taxon>
        <taxon>Gammaproteobacteria</taxon>
        <taxon>Oceanospirillales</taxon>
        <taxon>Halomonadaceae</taxon>
        <taxon>Halomonas</taxon>
    </lineage>
</organism>
<dbReference type="Gene3D" id="3.40.190.100">
    <property type="entry name" value="Glycine betaine-binding periplasmic protein, domain 2"/>
    <property type="match status" value="1"/>
</dbReference>
<dbReference type="Proteomes" id="UP000267400">
    <property type="component" value="Unassembled WGS sequence"/>
</dbReference>
<evidence type="ECO:0000256" key="4">
    <source>
        <dbReference type="ARBA" id="ARBA00023136"/>
    </source>
</evidence>
<dbReference type="PANTHER" id="PTHR47737">
    <property type="entry name" value="GLYCINE BETAINE/PROLINE BETAINE TRANSPORT SYSTEM PERMEASE PROTEIN PROW"/>
    <property type="match status" value="1"/>
</dbReference>
<feature type="signal peptide" evidence="5">
    <location>
        <begin position="1"/>
        <end position="22"/>
    </location>
</feature>
<dbReference type="GO" id="GO:0015871">
    <property type="term" value="P:choline transport"/>
    <property type="evidence" value="ECO:0007669"/>
    <property type="project" value="TreeGrafter"/>
</dbReference>
<dbReference type="EMBL" id="RXNS01000010">
    <property type="protein sequence ID" value="RTR02949.1"/>
    <property type="molecule type" value="Genomic_DNA"/>
</dbReference>
<dbReference type="PANTHER" id="PTHR47737:SF1">
    <property type="entry name" value="GLYCINE BETAINE_PROLINE BETAINE TRANSPORT SYSTEM PERMEASE PROTEIN PROW"/>
    <property type="match status" value="1"/>
</dbReference>
<dbReference type="GO" id="GO:0015226">
    <property type="term" value="F:carnitine transmembrane transporter activity"/>
    <property type="evidence" value="ECO:0007669"/>
    <property type="project" value="TreeGrafter"/>
</dbReference>
<dbReference type="GO" id="GO:0031460">
    <property type="term" value="P:glycine betaine transport"/>
    <property type="evidence" value="ECO:0007669"/>
    <property type="project" value="TreeGrafter"/>
</dbReference>
<proteinExistence type="predicted"/>
<sequence>MKKTSLTLLALGVMASGGAAQASDKSLVIGTNNWAENIAVANMWKILLEEDHAYDVELSDVGKSVLYSGLANGDFDLSLEIWLPTTDAPFLEPHRDSIDVHDVWYEGTGLGLVVPSYAEIDSIPELAAQADRYQYQGRSAILGIDPGSAIASLTEKAIEAYELPMNQINSSGPAMMAALDSAYRSGEPLVVTLWSPHWAFAEYDLKYLEDPQGVYGDNEDIYWMARPDLDADDPWLTSLLNAWKMDDDSLGSLMARIEEVGDPAEGARGWIHDNRDLIDSWYVAAAD</sequence>
<keyword evidence="3" id="KW-1003">Cell membrane</keyword>
<evidence type="ECO:0000313" key="7">
    <source>
        <dbReference type="EMBL" id="RTR02949.1"/>
    </source>
</evidence>
<evidence type="ECO:0000259" key="6">
    <source>
        <dbReference type="Pfam" id="PF04069"/>
    </source>
</evidence>
<dbReference type="RefSeq" id="WP_126484272.1">
    <property type="nucleotide sequence ID" value="NZ_RXNS01000010.1"/>
</dbReference>
<dbReference type="InterPro" id="IPR007210">
    <property type="entry name" value="ABC_Gly_betaine_transp_sub-bd"/>
</dbReference>
<feature type="chain" id="PRO_5018694462" evidence="5">
    <location>
        <begin position="23"/>
        <end position="287"/>
    </location>
</feature>
<evidence type="ECO:0000256" key="1">
    <source>
        <dbReference type="ARBA" id="ARBA00004236"/>
    </source>
</evidence>